<keyword evidence="4 5" id="KW-0274">FAD</keyword>
<dbReference type="SUPFAM" id="SSF56645">
    <property type="entry name" value="Acyl-CoA dehydrogenase NM domain-like"/>
    <property type="match status" value="1"/>
</dbReference>
<sequence>MYTDRALRELEETAKSFAQTFRKLGLEIDQNPAAINQYLHLEEIRIFSKQIIPEAYNNEPIVTSTKEKFYGITCLERVIAFEQLAYGDMGVVLACPGASLSGIVMYDLGSKAQQEKYYTRLLEKPTWTFFALSERNKGSDATAIETHMTHNTLNGEKYLIGNGTRADFGLVFTRKTSGPLGIEIVWIEKDAVGFQANPLNALGLKGAMLSHLKFDQCAVHDDAIIGHHLKPTRRGLWGAIQTFNRMRPGVAAAALGIAQATYDYVMAHRKQFSESEKTRLSYFEQELQAVRAVIRQGAEALDHDPNQGHLASIGKVKAVRLAESITAEALGWMGAGAFFEHPYLNKWYRDARACEYMEGTTNIQKLNIFQNYMNRKMAHV</sequence>
<evidence type="ECO:0000256" key="2">
    <source>
        <dbReference type="ARBA" id="ARBA00009347"/>
    </source>
</evidence>
<accession>A0A926RUE0</accession>
<dbReference type="InterPro" id="IPR006091">
    <property type="entry name" value="Acyl-CoA_Oxase/DH_mid-dom"/>
</dbReference>
<evidence type="ECO:0000256" key="3">
    <source>
        <dbReference type="ARBA" id="ARBA00022630"/>
    </source>
</evidence>
<dbReference type="InterPro" id="IPR046373">
    <property type="entry name" value="Acyl-CoA_Oxase/DH_mid-dom_sf"/>
</dbReference>
<feature type="domain" description="Acyl-CoA dehydrogenase/oxidase C-terminal" evidence="6">
    <location>
        <begin position="234"/>
        <end position="371"/>
    </location>
</feature>
<evidence type="ECO:0000256" key="1">
    <source>
        <dbReference type="ARBA" id="ARBA00001974"/>
    </source>
</evidence>
<comment type="caution">
    <text evidence="8">The sequence shown here is derived from an EMBL/GenBank/DDBJ whole genome shotgun (WGS) entry which is preliminary data.</text>
</comment>
<dbReference type="EMBL" id="JACXAH010000014">
    <property type="protein sequence ID" value="MBD1372853.1"/>
    <property type="molecule type" value="Genomic_DNA"/>
</dbReference>
<gene>
    <name evidence="8" type="ORF">IC620_10845</name>
</gene>
<dbReference type="GO" id="GO:0050660">
    <property type="term" value="F:flavin adenine dinucleotide binding"/>
    <property type="evidence" value="ECO:0007669"/>
    <property type="project" value="InterPro"/>
</dbReference>
<proteinExistence type="inferred from homology"/>
<organism evidence="8 9">
    <name type="scientific">Polycladospora coralii</name>
    <dbReference type="NCBI Taxonomy" id="2771432"/>
    <lineage>
        <taxon>Bacteria</taxon>
        <taxon>Bacillati</taxon>
        <taxon>Bacillota</taxon>
        <taxon>Bacilli</taxon>
        <taxon>Bacillales</taxon>
        <taxon>Thermoactinomycetaceae</taxon>
        <taxon>Polycladospora</taxon>
    </lineage>
</organism>
<evidence type="ECO:0000313" key="9">
    <source>
        <dbReference type="Proteomes" id="UP000661691"/>
    </source>
</evidence>
<dbReference type="RefSeq" id="WP_191142183.1">
    <property type="nucleotide sequence ID" value="NZ_JACXAH010000014.1"/>
</dbReference>
<dbReference type="PANTHER" id="PTHR43884:SF12">
    <property type="entry name" value="ISOVALERYL-COA DEHYDROGENASE, MITOCHONDRIAL-RELATED"/>
    <property type="match status" value="1"/>
</dbReference>
<evidence type="ECO:0000256" key="4">
    <source>
        <dbReference type="ARBA" id="ARBA00022827"/>
    </source>
</evidence>
<feature type="domain" description="Acyl-CoA oxidase/dehydrogenase middle" evidence="7">
    <location>
        <begin position="130"/>
        <end position="217"/>
    </location>
</feature>
<dbReference type="Proteomes" id="UP000661691">
    <property type="component" value="Unassembled WGS sequence"/>
</dbReference>
<dbReference type="Gene3D" id="1.10.540.10">
    <property type="entry name" value="Acyl-CoA dehydrogenase/oxidase, N-terminal domain"/>
    <property type="match status" value="1"/>
</dbReference>
<comment type="similarity">
    <text evidence="2 5">Belongs to the acyl-CoA dehydrogenase family.</text>
</comment>
<dbReference type="InterPro" id="IPR009075">
    <property type="entry name" value="AcylCo_DH/oxidase_C"/>
</dbReference>
<evidence type="ECO:0000259" key="6">
    <source>
        <dbReference type="Pfam" id="PF00441"/>
    </source>
</evidence>
<dbReference type="InterPro" id="IPR037069">
    <property type="entry name" value="AcylCoA_DH/ox_N_sf"/>
</dbReference>
<name>A0A926RUE0_9BACL</name>
<dbReference type="Pfam" id="PF02770">
    <property type="entry name" value="Acyl-CoA_dh_M"/>
    <property type="match status" value="1"/>
</dbReference>
<dbReference type="Gene3D" id="1.20.140.10">
    <property type="entry name" value="Butyryl-CoA Dehydrogenase, subunit A, domain 3"/>
    <property type="match status" value="1"/>
</dbReference>
<evidence type="ECO:0000313" key="8">
    <source>
        <dbReference type="EMBL" id="MBD1372853.1"/>
    </source>
</evidence>
<evidence type="ECO:0000256" key="5">
    <source>
        <dbReference type="RuleBase" id="RU362125"/>
    </source>
</evidence>
<evidence type="ECO:0000259" key="7">
    <source>
        <dbReference type="Pfam" id="PF02770"/>
    </source>
</evidence>
<keyword evidence="9" id="KW-1185">Reference proteome</keyword>
<comment type="cofactor">
    <cofactor evidence="1 5">
        <name>FAD</name>
        <dbReference type="ChEBI" id="CHEBI:57692"/>
    </cofactor>
</comment>
<dbReference type="Pfam" id="PF00441">
    <property type="entry name" value="Acyl-CoA_dh_1"/>
    <property type="match status" value="1"/>
</dbReference>
<keyword evidence="5" id="KW-0560">Oxidoreductase</keyword>
<reference evidence="8" key="1">
    <citation type="submission" date="2020-09" db="EMBL/GenBank/DDBJ databases">
        <title>A novel bacterium of genus Hazenella, isolated from South China Sea.</title>
        <authorList>
            <person name="Huang H."/>
            <person name="Mo K."/>
            <person name="Hu Y."/>
        </authorList>
    </citation>
    <scope>NUCLEOTIDE SEQUENCE</scope>
    <source>
        <strain evidence="8">IB182357</strain>
    </source>
</reference>
<dbReference type="PANTHER" id="PTHR43884">
    <property type="entry name" value="ACYL-COA DEHYDROGENASE"/>
    <property type="match status" value="1"/>
</dbReference>
<dbReference type="AlphaFoldDB" id="A0A926RUE0"/>
<protein>
    <submittedName>
        <fullName evidence="8">Acyl-CoA dehydrogenase family protein</fullName>
    </submittedName>
</protein>
<dbReference type="GO" id="GO:0003995">
    <property type="term" value="F:acyl-CoA dehydrogenase activity"/>
    <property type="evidence" value="ECO:0007669"/>
    <property type="project" value="TreeGrafter"/>
</dbReference>
<dbReference type="SUPFAM" id="SSF47203">
    <property type="entry name" value="Acyl-CoA dehydrogenase C-terminal domain-like"/>
    <property type="match status" value="1"/>
</dbReference>
<dbReference type="Gene3D" id="2.40.110.10">
    <property type="entry name" value="Butyryl-CoA Dehydrogenase, subunit A, domain 2"/>
    <property type="match status" value="1"/>
</dbReference>
<dbReference type="InterPro" id="IPR009100">
    <property type="entry name" value="AcylCoA_DH/oxidase_NM_dom_sf"/>
</dbReference>
<dbReference type="InterPro" id="IPR036250">
    <property type="entry name" value="AcylCo_DH-like_C"/>
</dbReference>
<keyword evidence="3 5" id="KW-0285">Flavoprotein</keyword>